<protein>
    <submittedName>
        <fullName evidence="2">NADPH-dependent FMN reductase</fullName>
    </submittedName>
</protein>
<feature type="domain" description="NADPH-dependent FMN reductase-like" evidence="1">
    <location>
        <begin position="1"/>
        <end position="43"/>
    </location>
</feature>
<organism evidence="2">
    <name type="scientific">human gut metagenome</name>
    <dbReference type="NCBI Taxonomy" id="408170"/>
    <lineage>
        <taxon>unclassified sequences</taxon>
        <taxon>metagenomes</taxon>
        <taxon>organismal metagenomes</taxon>
    </lineage>
</organism>
<dbReference type="InterPro" id="IPR029039">
    <property type="entry name" value="Flavoprotein-like_sf"/>
</dbReference>
<dbReference type="InterPro" id="IPR005025">
    <property type="entry name" value="FMN_Rdtase-like_dom"/>
</dbReference>
<proteinExistence type="predicted"/>
<dbReference type="GO" id="GO:0016491">
    <property type="term" value="F:oxidoreductase activity"/>
    <property type="evidence" value="ECO:0007669"/>
    <property type="project" value="InterPro"/>
</dbReference>
<dbReference type="Gene3D" id="3.40.50.360">
    <property type="match status" value="1"/>
</dbReference>
<dbReference type="Pfam" id="PF03358">
    <property type="entry name" value="FMN_red"/>
    <property type="match status" value="1"/>
</dbReference>
<evidence type="ECO:0000259" key="1">
    <source>
        <dbReference type="Pfam" id="PF03358"/>
    </source>
</evidence>
<reference evidence="2" key="1">
    <citation type="journal article" date="2013" name="Environ. Microbiol.">
        <title>Microbiota from the distal guts of lean and obese adolescents exhibit partial functional redundancy besides clear differences in community structure.</title>
        <authorList>
            <person name="Ferrer M."/>
            <person name="Ruiz A."/>
            <person name="Lanza F."/>
            <person name="Haange S.B."/>
            <person name="Oberbach A."/>
            <person name="Till H."/>
            <person name="Bargiela R."/>
            <person name="Campoy C."/>
            <person name="Segura M.T."/>
            <person name="Richter M."/>
            <person name="von Bergen M."/>
            <person name="Seifert J."/>
            <person name="Suarez A."/>
        </authorList>
    </citation>
    <scope>NUCLEOTIDE SEQUENCE</scope>
</reference>
<dbReference type="SUPFAM" id="SSF52218">
    <property type="entry name" value="Flavoproteins"/>
    <property type="match status" value="1"/>
</dbReference>
<comment type="caution">
    <text evidence="2">The sequence shown here is derived from an EMBL/GenBank/DDBJ whole genome shotgun (WGS) entry which is preliminary data.</text>
</comment>
<accession>K1TZQ7</accession>
<sequence length="45" mass="4940">MKFFAINGSHRKDGNTAQLLEKALEGIKSVCSDAEIESVNLYDVP</sequence>
<gene>
    <name evidence="2" type="ORF">OBE_03332</name>
</gene>
<dbReference type="EMBL" id="AJWZ01002215">
    <property type="protein sequence ID" value="EKC71570.1"/>
    <property type="molecule type" value="Genomic_DNA"/>
</dbReference>
<name>K1TZQ7_9ZZZZ</name>
<dbReference type="AlphaFoldDB" id="K1TZQ7"/>
<evidence type="ECO:0000313" key="2">
    <source>
        <dbReference type="EMBL" id="EKC71570.1"/>
    </source>
</evidence>
<feature type="non-terminal residue" evidence="2">
    <location>
        <position position="45"/>
    </location>
</feature>